<feature type="compositionally biased region" description="Low complexity" evidence="4">
    <location>
        <begin position="93"/>
        <end position="102"/>
    </location>
</feature>
<dbReference type="InterPro" id="IPR007019">
    <property type="entry name" value="SURF6"/>
</dbReference>
<dbReference type="GeneID" id="59327433"/>
<gene>
    <name evidence="7" type="ORF">HG536_0G00490</name>
</gene>
<feature type="compositionally biased region" description="Basic and acidic residues" evidence="4">
    <location>
        <begin position="349"/>
        <end position="358"/>
    </location>
</feature>
<feature type="compositionally biased region" description="Basic and acidic residues" evidence="4">
    <location>
        <begin position="105"/>
        <end position="116"/>
    </location>
</feature>
<name>A0A7G3ZL06_9SACH</name>
<dbReference type="GO" id="GO:0042274">
    <property type="term" value="P:ribosomal small subunit biogenesis"/>
    <property type="evidence" value="ECO:0007669"/>
    <property type="project" value="TreeGrafter"/>
</dbReference>
<dbReference type="OrthoDB" id="444809at2759"/>
<evidence type="ECO:0000259" key="6">
    <source>
        <dbReference type="Pfam" id="PF15459"/>
    </source>
</evidence>
<comment type="subcellular location">
    <subcellularLocation>
        <location evidence="1">Nucleus</location>
    </subcellularLocation>
</comment>
<evidence type="ECO:0000256" key="1">
    <source>
        <dbReference type="ARBA" id="ARBA00004123"/>
    </source>
</evidence>
<dbReference type="GO" id="GO:0003723">
    <property type="term" value="F:RNA binding"/>
    <property type="evidence" value="ECO:0007669"/>
    <property type="project" value="TreeGrafter"/>
</dbReference>
<evidence type="ECO:0000313" key="7">
    <source>
        <dbReference type="EMBL" id="QLL34192.1"/>
    </source>
</evidence>
<dbReference type="RefSeq" id="XP_037140866.1">
    <property type="nucleotide sequence ID" value="XM_037284970.1"/>
</dbReference>
<feature type="compositionally biased region" description="Basic residues" evidence="4">
    <location>
        <begin position="384"/>
        <end position="396"/>
    </location>
</feature>
<evidence type="ECO:0000256" key="3">
    <source>
        <dbReference type="ARBA" id="ARBA00023242"/>
    </source>
</evidence>
<reference evidence="7 8" key="1">
    <citation type="submission" date="2020-06" db="EMBL/GenBank/DDBJ databases">
        <title>The yeast mating-type switching endonuclease HO is a domesticated member of an unorthodox homing genetic element family.</title>
        <authorList>
            <person name="Coughlan A.Y."/>
            <person name="Lombardi L."/>
            <person name="Braun-Galleani S."/>
            <person name="Martos A.R."/>
            <person name="Galeote V."/>
            <person name="Bigey F."/>
            <person name="Dequin S."/>
            <person name="Byrne K.P."/>
            <person name="Wolfe K.H."/>
        </authorList>
    </citation>
    <scope>NUCLEOTIDE SEQUENCE [LARGE SCALE GENOMIC DNA]</scope>
    <source>
        <strain evidence="7 8">CBS764</strain>
    </source>
</reference>
<feature type="compositionally biased region" description="Basic residues" evidence="4">
    <location>
        <begin position="193"/>
        <end position="205"/>
    </location>
</feature>
<dbReference type="PANTHER" id="PTHR14369:SF0">
    <property type="entry name" value="SURFEIT LOCUS PROTEIN 6"/>
    <property type="match status" value="1"/>
</dbReference>
<proteinExistence type="inferred from homology"/>
<evidence type="ECO:0000313" key="8">
    <source>
        <dbReference type="Proteomes" id="UP000515788"/>
    </source>
</evidence>
<dbReference type="PANTHER" id="PTHR14369">
    <property type="entry name" value="SURFEIT LOCUS PROTEIN 6"/>
    <property type="match status" value="1"/>
</dbReference>
<dbReference type="GO" id="GO:0005730">
    <property type="term" value="C:nucleolus"/>
    <property type="evidence" value="ECO:0007669"/>
    <property type="project" value="TreeGrafter"/>
</dbReference>
<dbReference type="Pfam" id="PF15459">
    <property type="entry name" value="RRP14"/>
    <property type="match status" value="1"/>
</dbReference>
<evidence type="ECO:0000259" key="5">
    <source>
        <dbReference type="Pfam" id="PF04935"/>
    </source>
</evidence>
<dbReference type="GO" id="GO:0003677">
    <property type="term" value="F:DNA binding"/>
    <property type="evidence" value="ECO:0007669"/>
    <property type="project" value="TreeGrafter"/>
</dbReference>
<feature type="compositionally biased region" description="Basic and acidic residues" evidence="4">
    <location>
        <begin position="137"/>
        <end position="158"/>
    </location>
</feature>
<dbReference type="GO" id="GO:0042273">
    <property type="term" value="P:ribosomal large subunit biogenesis"/>
    <property type="evidence" value="ECO:0007669"/>
    <property type="project" value="TreeGrafter"/>
</dbReference>
<comment type="similarity">
    <text evidence="2">Belongs to the SURF6 family.</text>
</comment>
<evidence type="ECO:0000256" key="4">
    <source>
        <dbReference type="SAM" id="MobiDB-lite"/>
    </source>
</evidence>
<evidence type="ECO:0000256" key="2">
    <source>
        <dbReference type="ARBA" id="ARBA00005904"/>
    </source>
</evidence>
<feature type="compositionally biased region" description="Acidic residues" evidence="4">
    <location>
        <begin position="209"/>
        <end position="233"/>
    </location>
</feature>
<organism evidence="7 8">
    <name type="scientific">Torulaspora globosa</name>
    <dbReference type="NCBI Taxonomy" id="48254"/>
    <lineage>
        <taxon>Eukaryota</taxon>
        <taxon>Fungi</taxon>
        <taxon>Dikarya</taxon>
        <taxon>Ascomycota</taxon>
        <taxon>Saccharomycotina</taxon>
        <taxon>Saccharomycetes</taxon>
        <taxon>Saccharomycetales</taxon>
        <taxon>Saccharomycetaceae</taxon>
        <taxon>Torulaspora</taxon>
    </lineage>
</organism>
<feature type="region of interest" description="Disordered" evidence="4">
    <location>
        <begin position="34"/>
        <end position="246"/>
    </location>
</feature>
<feature type="domain" description="Ribosomal RNA-processing protein 14 N-terminal" evidence="6">
    <location>
        <begin position="8"/>
        <end position="58"/>
    </location>
</feature>
<dbReference type="InterPro" id="IPR029190">
    <property type="entry name" value="Rrp14/SURF6_C"/>
</dbReference>
<dbReference type="KEGG" id="tgb:HG536_0G00490"/>
<protein>
    <recommendedName>
        <fullName evidence="9">Ribosomal RNA-processing protein 14/surfeit locus protein 6 C-terminal domain-containing protein</fullName>
    </recommendedName>
</protein>
<dbReference type="EMBL" id="CP059252">
    <property type="protein sequence ID" value="QLL34192.1"/>
    <property type="molecule type" value="Genomic_DNA"/>
</dbReference>
<feature type="compositionally biased region" description="Basic and acidic residues" evidence="4">
    <location>
        <begin position="366"/>
        <end position="383"/>
    </location>
</feature>
<accession>A0A7G3ZL06</accession>
<evidence type="ECO:0008006" key="9">
    <source>
        <dbReference type="Google" id="ProtNLM"/>
    </source>
</evidence>
<sequence length="418" mass="47331">MSNTLEERLRSNSNAFEGLLALIPAKYYYDDKTQEQWKAKKKSKSQAREDKVKKLDPDQMDDETLSSLEVMKKRENNAKPVSLPGEKFKLKEAAAAIEGAGESSTPERDSAEEDGKIGVIFDDEGNEVAPEAPAGEEPQKDAKKQPEGGSKKNLDALRSKLQAKIQELKEKRKAPGTKVKGAPSSREAILAERKRKLENKNRRQRQQQDEEEPNGSDNSDSDDDGDSDNQMDGESDRKRHKAADDNIASQVMFQNIIFDDGDAVASNLQNLRRTAKKKGPANNDVRAHLKLVEAKKQKLESKDELEQIKLKEKSKWQRATLQAEGVKLKDDEKLLRKALKRKEAKKRKSALEWKERQKSVASTIAEKQKRREENLKIRRENKGVKRSKQQKMKRKFTGTAGSKKRAGFEGRLKSGKKK</sequence>
<dbReference type="Pfam" id="PF04935">
    <property type="entry name" value="SURF6"/>
    <property type="match status" value="1"/>
</dbReference>
<feature type="region of interest" description="Disordered" evidence="4">
    <location>
        <begin position="341"/>
        <end position="418"/>
    </location>
</feature>
<keyword evidence="8" id="KW-1185">Reference proteome</keyword>
<feature type="compositionally biased region" description="Basic and acidic residues" evidence="4">
    <location>
        <begin position="46"/>
        <end position="57"/>
    </location>
</feature>
<feature type="domain" description="Ribosomal RNA-processing protein 14/surfeit locus protein 6 C-terminal" evidence="5">
    <location>
        <begin position="187"/>
        <end position="388"/>
    </location>
</feature>
<dbReference type="AlphaFoldDB" id="A0A7G3ZL06"/>
<keyword evidence="3" id="KW-0539">Nucleus</keyword>
<dbReference type="InterPro" id="IPR029188">
    <property type="entry name" value="Rrp14_N"/>
</dbReference>
<dbReference type="Proteomes" id="UP000515788">
    <property type="component" value="Chromosome 7"/>
</dbReference>